<dbReference type="PANTHER" id="PTHR43193">
    <property type="match status" value="1"/>
</dbReference>
<keyword evidence="2" id="KW-0408">Iron</keyword>
<evidence type="ECO:0000259" key="4">
    <source>
        <dbReference type="PROSITE" id="PS51379"/>
    </source>
</evidence>
<dbReference type="SUPFAM" id="SSF54862">
    <property type="entry name" value="4Fe-4S ferredoxins"/>
    <property type="match status" value="1"/>
</dbReference>
<organism evidence="5 6">
    <name type="scientific">Anaerostipes butyraticus</name>
    <dbReference type="NCBI Taxonomy" id="645466"/>
    <lineage>
        <taxon>Bacteria</taxon>
        <taxon>Bacillati</taxon>
        <taxon>Bacillota</taxon>
        <taxon>Clostridia</taxon>
        <taxon>Lachnospirales</taxon>
        <taxon>Lachnospiraceae</taxon>
        <taxon>Anaerostipes</taxon>
    </lineage>
</organism>
<accession>A0A916QCW2</accession>
<feature type="domain" description="4Fe-4S ferredoxin-type" evidence="4">
    <location>
        <begin position="1"/>
        <end position="28"/>
    </location>
</feature>
<name>A0A916QCW2_9FIRM</name>
<dbReference type="InterPro" id="IPR052977">
    <property type="entry name" value="Polyferredoxin-like_ET"/>
</dbReference>
<evidence type="ECO:0000313" key="5">
    <source>
        <dbReference type="EMBL" id="GFO86204.1"/>
    </source>
</evidence>
<dbReference type="GO" id="GO:0051536">
    <property type="term" value="F:iron-sulfur cluster binding"/>
    <property type="evidence" value="ECO:0007669"/>
    <property type="project" value="UniProtKB-KW"/>
</dbReference>
<evidence type="ECO:0000313" key="6">
    <source>
        <dbReference type="Proteomes" id="UP000613208"/>
    </source>
</evidence>
<dbReference type="InterPro" id="IPR017896">
    <property type="entry name" value="4Fe4S_Fe-S-bd"/>
</dbReference>
<dbReference type="PROSITE" id="PS00198">
    <property type="entry name" value="4FE4S_FER_1"/>
    <property type="match status" value="1"/>
</dbReference>
<keyword evidence="1" id="KW-0479">Metal-binding</keyword>
<sequence length="393" mass="44915">MFTVPFNCTGCHACVNICPKNCISMEDNGEEFLYPLIDMDKCIDCGQCESVCPVINEPELSRQTLAFAIKSRNDSERNKSTSGGIFPIFAKYILNQGGIVLGAAYDENFVVYHTFVENKEQLCLLQGAKYSQSKLDDLFLKIKEILQTGRKVLFSGTPCQCTGLKKYLGKEYDDLVTTDLICHGVPSPKVWQAYIDYRSQKENSGQRPTQINMRSKESGWSRYGYSTEFVYSPDHITRTKNGQDLFMKAFIGNICLRNSCSDCKAKGVERCTDFTLGDYWGIWNQHPEFDDNKGTSVVFVHTEKGRQILNELQDQIDSLQVSLEDAYKENVSMVNSSKPHEARDEFIKQVTADDFEELVNQYFPTVEVKKPRVMQRLKEKIRRILLFNIGRLI</sequence>
<dbReference type="GO" id="GO:0046872">
    <property type="term" value="F:metal ion binding"/>
    <property type="evidence" value="ECO:0007669"/>
    <property type="project" value="UniProtKB-KW"/>
</dbReference>
<reference evidence="5" key="1">
    <citation type="submission" date="2020-06" db="EMBL/GenBank/DDBJ databases">
        <title>Characterization of fructooligosaccharide metabolism and fructooligosaccharide-degrading enzymes in human commensal butyrate producers.</title>
        <authorList>
            <person name="Tanno H."/>
            <person name="Fujii T."/>
            <person name="Hirano K."/>
            <person name="Maeno S."/>
            <person name="Tonozuka T."/>
            <person name="Sakamoto M."/>
            <person name="Ohkuma M."/>
            <person name="Tochio T."/>
            <person name="Endo A."/>
        </authorList>
    </citation>
    <scope>NUCLEOTIDE SEQUENCE</scope>
    <source>
        <strain evidence="5">JCM 17466</strain>
    </source>
</reference>
<keyword evidence="6" id="KW-1185">Reference proteome</keyword>
<evidence type="ECO:0000256" key="3">
    <source>
        <dbReference type="ARBA" id="ARBA00023014"/>
    </source>
</evidence>
<dbReference type="RefSeq" id="WP_201311871.1">
    <property type="nucleotide sequence ID" value="NZ_BLYI01000062.1"/>
</dbReference>
<proteinExistence type="predicted"/>
<dbReference type="Pfam" id="PF04432">
    <property type="entry name" value="FrhB_FdhB_C"/>
    <property type="match status" value="1"/>
</dbReference>
<dbReference type="PROSITE" id="PS51379">
    <property type="entry name" value="4FE4S_FER_2"/>
    <property type="match status" value="2"/>
</dbReference>
<gene>
    <name evidence="5" type="ORF">ANBU17_25510</name>
</gene>
<evidence type="ECO:0000256" key="2">
    <source>
        <dbReference type="ARBA" id="ARBA00023004"/>
    </source>
</evidence>
<dbReference type="Gene3D" id="3.30.70.20">
    <property type="match status" value="1"/>
</dbReference>
<dbReference type="Proteomes" id="UP000613208">
    <property type="component" value="Unassembled WGS sequence"/>
</dbReference>
<protein>
    <submittedName>
        <fullName evidence="5">F420H(2):quinone oxidoreductase</fullName>
    </submittedName>
</protein>
<dbReference type="AlphaFoldDB" id="A0A916QCW2"/>
<comment type="caution">
    <text evidence="5">The sequence shown here is derived from an EMBL/GenBank/DDBJ whole genome shotgun (WGS) entry which is preliminary data.</text>
</comment>
<dbReference type="InterPro" id="IPR007525">
    <property type="entry name" value="FrhB_FdhB_C"/>
</dbReference>
<dbReference type="PANTHER" id="PTHR43193:SF2">
    <property type="entry name" value="POLYFERREDOXIN PROTEIN FWDF"/>
    <property type="match status" value="1"/>
</dbReference>
<feature type="domain" description="4Fe-4S ferredoxin-type" evidence="4">
    <location>
        <begin position="33"/>
        <end position="63"/>
    </location>
</feature>
<keyword evidence="3" id="KW-0411">Iron-sulfur</keyword>
<dbReference type="InterPro" id="IPR017900">
    <property type="entry name" value="4Fe4S_Fe_S_CS"/>
</dbReference>
<dbReference type="Pfam" id="PF12838">
    <property type="entry name" value="Fer4_7"/>
    <property type="match status" value="1"/>
</dbReference>
<evidence type="ECO:0000256" key="1">
    <source>
        <dbReference type="ARBA" id="ARBA00022723"/>
    </source>
</evidence>
<dbReference type="EMBL" id="BLYI01000062">
    <property type="protein sequence ID" value="GFO86204.1"/>
    <property type="molecule type" value="Genomic_DNA"/>
</dbReference>